<dbReference type="PROSITE" id="PS01040">
    <property type="entry name" value="SBP_BACTERIAL_5"/>
    <property type="match status" value="1"/>
</dbReference>
<evidence type="ECO:0000313" key="3">
    <source>
        <dbReference type="EMBL" id="KAF7600455.1"/>
    </source>
</evidence>
<sequence length="637" mass="71003">MSCTRSTGMALGLLASLAISAPALAFQEAPMFAAGVKAGKLPAVAKRLPEKPEVVKPHTRVGSYGGELRTAMRSSNDHNSILRLVGNQGLVRWSPDFNNLQPNIAERWEQNADASEYIFHLRKGMKWSDGTPFTADDVLFSMNDLTLGGQYYSTPPAAYMQGGKPVVVSKIDENTVKFSFNGPYLGFIEALALPINQHPTLFQKKYCGQFHPAYNKTNLQQLITADSATDWRQLMRNKCGDIELPSRWGNTERPTMDPWVIKVPYTAAATDVVLERNPYFWQVDTAGNQLPYLDRVRFRVISEVETILLAAINGQLDFQHRHIYAIQNIPVLTQNAAKGNYKVLGLPTLQANSVGLYLNFSTKNDKLRKLIRNKDFRIALSTAIDRKNINEVVFLGQGTPWQIGPVKQSKWFNPQLGTQHLAFDVKKANAMLDSLGLEKRDDAGFRLYPEGGRLSLGANIAIQLEQQMGALELIREQYAKLGIELVIRGMERSLAAARTASNDYDLVVDVVPGGLDITANPRAVLAIHPTESRMSLGWVRWYMTKGKDGEEPSESMKKRLALYDKWQVAGSEKEAEAYFREILQLAADEFEVIGVVLPPASPAIRKNNLANVFDTMPAGWTYPTPAPALPQTWFFTK</sequence>
<dbReference type="PANTHER" id="PTHR30290:SF62">
    <property type="entry name" value="OLIGOPEPTIDE ABC TRANSPORTER, PERIPLASMIC OLIGOPEPTIDE-BINDING PROTEIN"/>
    <property type="match status" value="1"/>
</dbReference>
<protein>
    <submittedName>
        <fullName evidence="4">Peptide ABC transporter</fullName>
    </submittedName>
</protein>
<reference evidence="4 5" key="2">
    <citation type="submission" date="2017-07" db="EMBL/GenBank/DDBJ databases">
        <title>Candidatus Dactylopiibacterium carminicum, a nitrogen-fixing symbiont of the cochineal insect Dactylopius coccus and Dactylopius opuntiae (Hemiptera: Coccoidea: Dactylopiidae).</title>
        <authorList>
            <person name="Vera A."/>
        </authorList>
    </citation>
    <scope>NUCLEOTIDE SEQUENCE [LARGE SCALE GENOMIC DNA]</scope>
    <source>
        <strain evidence="4 5">NFDCM</strain>
    </source>
</reference>
<evidence type="ECO:0000256" key="1">
    <source>
        <dbReference type="SAM" id="SignalP"/>
    </source>
</evidence>
<dbReference type="Proteomes" id="UP000216107">
    <property type="component" value="Unassembled WGS sequence"/>
</dbReference>
<dbReference type="AlphaFoldDB" id="A0A272EYG0"/>
<dbReference type="InterPro" id="IPR023765">
    <property type="entry name" value="SBP_5_CS"/>
</dbReference>
<dbReference type="Gene3D" id="3.10.105.10">
    <property type="entry name" value="Dipeptide-binding Protein, Domain 3"/>
    <property type="match status" value="1"/>
</dbReference>
<feature type="signal peptide" evidence="1">
    <location>
        <begin position="1"/>
        <end position="25"/>
    </location>
</feature>
<dbReference type="InterPro" id="IPR000914">
    <property type="entry name" value="SBP_5_dom"/>
</dbReference>
<name>A0A272EYG0_9RHOO</name>
<evidence type="ECO:0000259" key="2">
    <source>
        <dbReference type="Pfam" id="PF00496"/>
    </source>
</evidence>
<dbReference type="OrthoDB" id="9801799at2"/>
<comment type="caution">
    <text evidence="4">The sequence shown here is derived from an EMBL/GenBank/DDBJ whole genome shotgun (WGS) entry which is preliminary data.</text>
</comment>
<dbReference type="Gene3D" id="3.40.190.10">
    <property type="entry name" value="Periplasmic binding protein-like II"/>
    <property type="match status" value="1"/>
</dbReference>
<organism evidence="4 5">
    <name type="scientific">Candidatus Dactylopiibacterium carminicum</name>
    <dbReference type="NCBI Taxonomy" id="857335"/>
    <lineage>
        <taxon>Bacteria</taxon>
        <taxon>Pseudomonadati</taxon>
        <taxon>Pseudomonadota</taxon>
        <taxon>Betaproteobacteria</taxon>
        <taxon>Rhodocyclales</taxon>
        <taxon>Rhodocyclaceae</taxon>
        <taxon>Candidatus Dactylopiibacterium</taxon>
    </lineage>
</organism>
<dbReference type="RefSeq" id="WP_095523369.1">
    <property type="nucleotide sequence ID" value="NZ_MDUX01000005.1"/>
</dbReference>
<evidence type="ECO:0000313" key="4">
    <source>
        <dbReference type="EMBL" id="PAS95076.1"/>
    </source>
</evidence>
<reference evidence="3 6" key="1">
    <citation type="submission" date="2016-08" db="EMBL/GenBank/DDBJ databases">
        <title>Candidatus Dactylopiibacterium carminicum genome sequence.</title>
        <authorList>
            <person name="Ramirez-Puebla S.T."/>
            <person name="Ormeno-Orrillo E."/>
            <person name="Vera-Ponce De Leon A."/>
            <person name="Luis L."/>
            <person name="Sanchez-Flores A."/>
            <person name="Monica R."/>
            <person name="Martinez-Romero E."/>
        </authorList>
    </citation>
    <scope>NUCLEOTIDE SEQUENCE [LARGE SCALE GENOMIC DNA]</scope>
    <source>
        <strain evidence="3">END1</strain>
    </source>
</reference>
<feature type="chain" id="PRO_5012560680" evidence="1">
    <location>
        <begin position="26"/>
        <end position="637"/>
    </location>
</feature>
<dbReference type="EMBL" id="NMRN01000002">
    <property type="protein sequence ID" value="PAS95076.1"/>
    <property type="molecule type" value="Genomic_DNA"/>
</dbReference>
<dbReference type="SUPFAM" id="SSF53850">
    <property type="entry name" value="Periplasmic binding protein-like II"/>
    <property type="match status" value="1"/>
</dbReference>
<evidence type="ECO:0000313" key="6">
    <source>
        <dbReference type="Proteomes" id="UP000623509"/>
    </source>
</evidence>
<keyword evidence="6" id="KW-1185">Reference proteome</keyword>
<dbReference type="InterPro" id="IPR039424">
    <property type="entry name" value="SBP_5"/>
</dbReference>
<accession>A0A272EYG0</accession>
<dbReference type="PANTHER" id="PTHR30290">
    <property type="entry name" value="PERIPLASMIC BINDING COMPONENT OF ABC TRANSPORTER"/>
    <property type="match status" value="1"/>
</dbReference>
<proteinExistence type="predicted"/>
<dbReference type="GO" id="GO:0015833">
    <property type="term" value="P:peptide transport"/>
    <property type="evidence" value="ECO:0007669"/>
    <property type="project" value="TreeGrafter"/>
</dbReference>
<feature type="domain" description="Solute-binding protein family 5" evidence="2">
    <location>
        <begin position="100"/>
        <end position="509"/>
    </location>
</feature>
<keyword evidence="1" id="KW-0732">Signal</keyword>
<dbReference type="EMBL" id="MDUX01000005">
    <property type="protein sequence ID" value="KAF7600455.1"/>
    <property type="molecule type" value="Genomic_DNA"/>
</dbReference>
<dbReference type="Pfam" id="PF00496">
    <property type="entry name" value="SBP_bac_5"/>
    <property type="match status" value="1"/>
</dbReference>
<dbReference type="GO" id="GO:1904680">
    <property type="term" value="F:peptide transmembrane transporter activity"/>
    <property type="evidence" value="ECO:0007669"/>
    <property type="project" value="TreeGrafter"/>
</dbReference>
<evidence type="ECO:0000313" key="5">
    <source>
        <dbReference type="Proteomes" id="UP000216107"/>
    </source>
</evidence>
<dbReference type="CDD" id="cd08500">
    <property type="entry name" value="PBP2_NikA_DppA_OppA_like_4"/>
    <property type="match status" value="1"/>
</dbReference>
<dbReference type="Proteomes" id="UP000623509">
    <property type="component" value="Unassembled WGS sequence"/>
</dbReference>
<gene>
    <name evidence="3" type="ORF">BGI27_02615</name>
    <name evidence="4" type="ORF">CGU29_01095</name>
</gene>